<sequence length="145" mass="15124">MTCRSPALAPCVCEYDESAFTIITTAAKSGCVAHRPACGAVLAPSISVAQRLLVVASTLGLSRKAFTVLALRSPSVGILQKGVTRVPLIFAPGLIMAASGCISTAVLRNRYSVVNIEGIHFPPSYLVPVLGKAGVPCSWWCQPPS</sequence>
<name>A0A091CMY5_FUKDA</name>
<keyword evidence="3" id="KW-1185">Reference proteome</keyword>
<accession>A0A091CMY5</accession>
<evidence type="ECO:0000313" key="2">
    <source>
        <dbReference type="EMBL" id="KFO38542.1"/>
    </source>
</evidence>
<dbReference type="EMBL" id="KN109999">
    <property type="protein sequence ID" value="KFO38542.1"/>
    <property type="molecule type" value="Genomic_DNA"/>
</dbReference>
<proteinExistence type="predicted"/>
<evidence type="ECO:0000313" key="3">
    <source>
        <dbReference type="Proteomes" id="UP000028990"/>
    </source>
</evidence>
<gene>
    <name evidence="2" type="ORF">H920_00053</name>
    <name evidence="1" type="ORF">H920_19342</name>
</gene>
<dbReference type="AlphaFoldDB" id="A0A091CMY5"/>
<dbReference type="EMBL" id="KN125118">
    <property type="protein sequence ID" value="KFO19297.1"/>
    <property type="molecule type" value="Genomic_DNA"/>
</dbReference>
<evidence type="ECO:0000313" key="1">
    <source>
        <dbReference type="EMBL" id="KFO19297.1"/>
    </source>
</evidence>
<dbReference type="Proteomes" id="UP000028990">
    <property type="component" value="Unassembled WGS sequence"/>
</dbReference>
<organism evidence="1 3">
    <name type="scientific">Fukomys damarensis</name>
    <name type="common">Damaraland mole rat</name>
    <name type="synonym">Cryptomys damarensis</name>
    <dbReference type="NCBI Taxonomy" id="885580"/>
    <lineage>
        <taxon>Eukaryota</taxon>
        <taxon>Metazoa</taxon>
        <taxon>Chordata</taxon>
        <taxon>Craniata</taxon>
        <taxon>Vertebrata</taxon>
        <taxon>Euteleostomi</taxon>
        <taxon>Mammalia</taxon>
        <taxon>Eutheria</taxon>
        <taxon>Euarchontoglires</taxon>
        <taxon>Glires</taxon>
        <taxon>Rodentia</taxon>
        <taxon>Hystricomorpha</taxon>
        <taxon>Bathyergidae</taxon>
        <taxon>Fukomys</taxon>
    </lineage>
</organism>
<reference evidence="1 3" key="1">
    <citation type="submission" date="2013-11" db="EMBL/GenBank/DDBJ databases">
        <title>The Damaraland mole rat (Fukomys damarensis) genome and evolution of African mole rats.</title>
        <authorList>
            <person name="Gladyshev V.N."/>
            <person name="Fang X."/>
        </authorList>
    </citation>
    <scope>NUCLEOTIDE SEQUENCE [LARGE SCALE GENOMIC DNA]</scope>
    <source>
        <tissue evidence="1">Liver</tissue>
    </source>
</reference>
<protein>
    <submittedName>
        <fullName evidence="1">Uncharacterized protein</fullName>
    </submittedName>
</protein>